<dbReference type="PANTHER" id="PTHR22245">
    <property type="entry name" value="COILED-COIL DOMAIN-CONTAINING PROTEIN 144A-RELATED"/>
    <property type="match status" value="1"/>
</dbReference>
<dbReference type="InterPro" id="IPR040118">
    <property type="entry name" value="C144A/B/C"/>
</dbReference>
<dbReference type="Ensembl" id="ENSCCNT00000014004.1">
    <property type="protein sequence ID" value="ENSCCNP00000010671.1"/>
    <property type="gene ID" value="ENSCCNG00000011112.1"/>
</dbReference>
<keyword evidence="1 2" id="KW-0175">Coiled coil</keyword>
<dbReference type="InterPro" id="IPR039497">
    <property type="entry name" value="CC144C-like_CC_dom"/>
</dbReference>
<organism evidence="5">
    <name type="scientific">Castor canadensis</name>
    <name type="common">American beaver</name>
    <dbReference type="NCBI Taxonomy" id="51338"/>
    <lineage>
        <taxon>Eukaryota</taxon>
        <taxon>Metazoa</taxon>
        <taxon>Chordata</taxon>
        <taxon>Craniata</taxon>
        <taxon>Vertebrata</taxon>
        <taxon>Euteleostomi</taxon>
        <taxon>Mammalia</taxon>
        <taxon>Eutheria</taxon>
        <taxon>Euarchontoglires</taxon>
        <taxon>Glires</taxon>
        <taxon>Rodentia</taxon>
        <taxon>Castorimorpha</taxon>
        <taxon>Castoridae</taxon>
        <taxon>Castor</taxon>
    </lineage>
</organism>
<evidence type="ECO:0000259" key="4">
    <source>
        <dbReference type="Pfam" id="PF14915"/>
    </source>
</evidence>
<sequence length="476" mass="56060">AEELDELTLSSEATSGHCDLPDAHYENILGIFQQLAVECKDSGSLLKIQDAVHSYKILMQRKSIHCEVLTGKLDKVEKMVKALRKEVSEMEQDKVEQKKELCNLRFAFKQEVEKRRNIDWLHEKIKAQLREKEEQHNKEIEMKQQLDTCVRTLEMDLKTMRSNLSQALEERNDTQRRLSEEQNARILQDEILAKYLCRKNEIEMEIEKMTSEVFCLLKISLKKQSEKMEQLKKNLSSENLNDNLVDKLEMASSKYLHLDKENQFLQQEFCVVLKKDIVKLEEEVISLKSHIKKYMVECGKIEQYKEIENRAKQYLVNLFIKAEYQEKLEQLRQKQNDSRSHMEFVINDLECELSTMKSQIDCTKIDAEKYKQLYLEAVKIRKSLSNELRKANEMLDELNTKILEKEQNKILHHNAPNTRPVLESGCAGNLNIRCFISSFPRQFPRENLVLPTSSPQPSVEIMQNYEIWVSYTLLFI</sequence>
<dbReference type="AlphaFoldDB" id="A0A8C0WK21"/>
<feature type="domain" description="CCDC144C-like coiled-coil" evidence="4">
    <location>
        <begin position="106"/>
        <end position="284"/>
    </location>
</feature>
<evidence type="ECO:0000256" key="2">
    <source>
        <dbReference type="SAM" id="Coils"/>
    </source>
</evidence>
<evidence type="ECO:0000313" key="5">
    <source>
        <dbReference type="Ensembl" id="ENSCCNP00000010671.1"/>
    </source>
</evidence>
<protein>
    <recommendedName>
        <fullName evidence="6">Ankyrin repeat domain-containing protein 26-like protein</fullName>
    </recommendedName>
</protein>
<evidence type="ECO:0000259" key="3">
    <source>
        <dbReference type="Pfam" id="PF12001"/>
    </source>
</evidence>
<reference evidence="5" key="1">
    <citation type="submission" date="2023-09" db="UniProtKB">
        <authorList>
            <consortium name="Ensembl"/>
        </authorList>
    </citation>
    <scope>IDENTIFICATION</scope>
</reference>
<accession>A0A8C0WK21</accession>
<feature type="coiled-coil region" evidence="2">
    <location>
        <begin position="66"/>
        <end position="297"/>
    </location>
</feature>
<dbReference type="PANTHER" id="PTHR22245:SF3">
    <property type="entry name" value="COILED-COIL DOMAIN-CONTAINING PROTEIN 144A-RELATED"/>
    <property type="match status" value="1"/>
</dbReference>
<dbReference type="InterPro" id="IPR021885">
    <property type="entry name" value="DUF3496"/>
</dbReference>
<feature type="domain" description="DUF3496" evidence="3">
    <location>
        <begin position="339"/>
        <end position="435"/>
    </location>
</feature>
<evidence type="ECO:0008006" key="6">
    <source>
        <dbReference type="Google" id="ProtNLM"/>
    </source>
</evidence>
<evidence type="ECO:0000256" key="1">
    <source>
        <dbReference type="ARBA" id="ARBA00023054"/>
    </source>
</evidence>
<proteinExistence type="predicted"/>
<dbReference type="Pfam" id="PF12001">
    <property type="entry name" value="DUF3496"/>
    <property type="match status" value="1"/>
</dbReference>
<dbReference type="Pfam" id="PF14915">
    <property type="entry name" value="CCDC144C"/>
    <property type="match status" value="1"/>
</dbReference>
<feature type="coiled-coil region" evidence="2">
    <location>
        <begin position="321"/>
        <end position="408"/>
    </location>
</feature>
<name>A0A8C0WK21_CASCN</name>